<organism evidence="1 2">
    <name type="scientific">Fistulina hepatica ATCC 64428</name>
    <dbReference type="NCBI Taxonomy" id="1128425"/>
    <lineage>
        <taxon>Eukaryota</taxon>
        <taxon>Fungi</taxon>
        <taxon>Dikarya</taxon>
        <taxon>Basidiomycota</taxon>
        <taxon>Agaricomycotina</taxon>
        <taxon>Agaricomycetes</taxon>
        <taxon>Agaricomycetidae</taxon>
        <taxon>Agaricales</taxon>
        <taxon>Fistulinaceae</taxon>
        <taxon>Fistulina</taxon>
    </lineage>
</organism>
<evidence type="ECO:0000313" key="1">
    <source>
        <dbReference type="EMBL" id="KIY43066.1"/>
    </source>
</evidence>
<evidence type="ECO:0000313" key="2">
    <source>
        <dbReference type="Proteomes" id="UP000054144"/>
    </source>
</evidence>
<name>A0A0D7A298_9AGAR</name>
<dbReference type="Proteomes" id="UP000054144">
    <property type="component" value="Unassembled WGS sequence"/>
</dbReference>
<dbReference type="EMBL" id="KN882121">
    <property type="protein sequence ID" value="KIY43066.1"/>
    <property type="molecule type" value="Genomic_DNA"/>
</dbReference>
<protein>
    <submittedName>
        <fullName evidence="1">Uncharacterized protein</fullName>
    </submittedName>
</protein>
<reference evidence="1 2" key="1">
    <citation type="journal article" date="2015" name="Fungal Genet. Biol.">
        <title>Evolution of novel wood decay mechanisms in Agaricales revealed by the genome sequences of Fistulina hepatica and Cylindrobasidium torrendii.</title>
        <authorList>
            <person name="Floudas D."/>
            <person name="Held B.W."/>
            <person name="Riley R."/>
            <person name="Nagy L.G."/>
            <person name="Koehler G."/>
            <person name="Ransdell A.S."/>
            <person name="Younus H."/>
            <person name="Chow J."/>
            <person name="Chiniquy J."/>
            <person name="Lipzen A."/>
            <person name="Tritt A."/>
            <person name="Sun H."/>
            <person name="Haridas S."/>
            <person name="LaButti K."/>
            <person name="Ohm R.A."/>
            <person name="Kues U."/>
            <person name="Blanchette R.A."/>
            <person name="Grigoriev I.V."/>
            <person name="Minto R.E."/>
            <person name="Hibbett D.S."/>
        </authorList>
    </citation>
    <scope>NUCLEOTIDE SEQUENCE [LARGE SCALE GENOMIC DNA]</scope>
    <source>
        <strain evidence="1 2">ATCC 64428</strain>
    </source>
</reference>
<gene>
    <name evidence="1" type="ORF">FISHEDRAFT_62962</name>
</gene>
<accession>A0A0D7A298</accession>
<keyword evidence="2" id="KW-1185">Reference proteome</keyword>
<proteinExistence type="predicted"/>
<dbReference type="AlphaFoldDB" id="A0A0D7A298"/>
<sequence length="109" mass="12777">MAHLFLAYAFILFKSQNYYNRIHWISISRDKYTLNITDAEIVEYNKILFAHAKDSMSLKRSMVNTLQLDLFDRDLVDLTSYYISNSVHHQMAILASLHGFIFEPTSPQN</sequence>